<accession>A0AAD8SY27</accession>
<gene>
    <name evidence="1" type="ORF">QYE76_053727</name>
</gene>
<dbReference type="EMBL" id="JAUUTY010000003">
    <property type="protein sequence ID" value="KAK1665568.1"/>
    <property type="molecule type" value="Genomic_DNA"/>
</dbReference>
<keyword evidence="2" id="KW-1185">Reference proteome</keyword>
<protein>
    <submittedName>
        <fullName evidence="1">Uncharacterized protein</fullName>
    </submittedName>
</protein>
<reference evidence="1" key="1">
    <citation type="submission" date="2023-07" db="EMBL/GenBank/DDBJ databases">
        <title>A chromosome-level genome assembly of Lolium multiflorum.</title>
        <authorList>
            <person name="Chen Y."/>
            <person name="Copetti D."/>
            <person name="Kolliker R."/>
            <person name="Studer B."/>
        </authorList>
    </citation>
    <scope>NUCLEOTIDE SEQUENCE</scope>
    <source>
        <strain evidence="1">02402/16</strain>
        <tissue evidence="1">Leaf</tissue>
    </source>
</reference>
<dbReference type="PANTHER" id="PTHR31245">
    <property type="entry name" value="UBIQUITIN SYSTEM COMPONENT CUE PROTEIN"/>
    <property type="match status" value="1"/>
</dbReference>
<organism evidence="1 2">
    <name type="scientific">Lolium multiflorum</name>
    <name type="common">Italian ryegrass</name>
    <name type="synonym">Lolium perenne subsp. multiflorum</name>
    <dbReference type="NCBI Taxonomy" id="4521"/>
    <lineage>
        <taxon>Eukaryota</taxon>
        <taxon>Viridiplantae</taxon>
        <taxon>Streptophyta</taxon>
        <taxon>Embryophyta</taxon>
        <taxon>Tracheophyta</taxon>
        <taxon>Spermatophyta</taxon>
        <taxon>Magnoliopsida</taxon>
        <taxon>Liliopsida</taxon>
        <taxon>Poales</taxon>
        <taxon>Poaceae</taxon>
        <taxon>BOP clade</taxon>
        <taxon>Pooideae</taxon>
        <taxon>Poodae</taxon>
        <taxon>Poeae</taxon>
        <taxon>Poeae Chloroplast Group 2 (Poeae type)</taxon>
        <taxon>Loliodinae</taxon>
        <taxon>Loliinae</taxon>
        <taxon>Lolium</taxon>
    </lineage>
</organism>
<evidence type="ECO:0000313" key="2">
    <source>
        <dbReference type="Proteomes" id="UP001231189"/>
    </source>
</evidence>
<name>A0AAD8SY27_LOLMU</name>
<evidence type="ECO:0000313" key="1">
    <source>
        <dbReference type="EMBL" id="KAK1665568.1"/>
    </source>
</evidence>
<comment type="caution">
    <text evidence="1">The sequence shown here is derived from an EMBL/GenBank/DDBJ whole genome shotgun (WGS) entry which is preliminary data.</text>
</comment>
<sequence length="176" mass="19184">MDAEKLESLLESMLQLSLDSPQESDGVADQLAAAVPAQAQPAAAAEPNNRSAGEWAEVLVSQLVSATSVEDARCRAAGILEAFGGSVCSRAAQVHGDKDRLLRTAMEHNSLLKRAVVAQHRRRQEDEEKGRELQGQILRYREQVKRLEADKYALSVHLRNAGPGSSMPGNYHPEVF</sequence>
<dbReference type="PANTHER" id="PTHR31245:SF28">
    <property type="entry name" value="OS01G0610000 PROTEIN"/>
    <property type="match status" value="1"/>
</dbReference>
<dbReference type="AlphaFoldDB" id="A0AAD8SY27"/>
<proteinExistence type="predicted"/>
<dbReference type="Proteomes" id="UP001231189">
    <property type="component" value="Unassembled WGS sequence"/>
</dbReference>